<evidence type="ECO:0000313" key="5">
    <source>
        <dbReference type="EMBL" id="MBC6000190.1"/>
    </source>
</evidence>
<dbReference type="PANTHER" id="PTHR43280:SF2">
    <property type="entry name" value="HTH-TYPE TRANSCRIPTIONAL REGULATOR EXSA"/>
    <property type="match status" value="1"/>
</dbReference>
<proteinExistence type="predicted"/>
<sequence>MRQELLEILEAVREEEREILEEGAGIRKDLYTEGDPFIVTARKMMGNDQKLIQIRTHTRFIAFPRHRHDFIEMMYVCKGSCTHIIDGQEITVQAGEFLLLNQYSWHEIKKAEKDDISVNFVIRPEFFDKPYTMLSFNNVITDFLINVLRKNSSQGEFLYFQVADVVPVQNLIENMVSMLIHDQENDTILQTTMGLLCMHLAYYTDRLNRGVQEKFDDMLVKESMEYIDSHFQHASLTELADKLHQSQYSLSRLLKEKTGETFREMVLNKRFYRAQELLTESDLPINDVILSVGYENTSYFHRKFKEKYNMTPRRYRELFRR</sequence>
<gene>
    <name evidence="5" type="ORF">H8876_09280</name>
</gene>
<dbReference type="Proteomes" id="UP000644115">
    <property type="component" value="Unassembled WGS sequence"/>
</dbReference>
<dbReference type="PANTHER" id="PTHR43280">
    <property type="entry name" value="ARAC-FAMILY TRANSCRIPTIONAL REGULATOR"/>
    <property type="match status" value="1"/>
</dbReference>
<evidence type="ECO:0000259" key="4">
    <source>
        <dbReference type="PROSITE" id="PS01124"/>
    </source>
</evidence>
<dbReference type="Gene3D" id="2.60.120.10">
    <property type="entry name" value="Jelly Rolls"/>
    <property type="match status" value="1"/>
</dbReference>
<keyword evidence="1" id="KW-0805">Transcription regulation</keyword>
<evidence type="ECO:0000313" key="6">
    <source>
        <dbReference type="Proteomes" id="UP000644115"/>
    </source>
</evidence>
<dbReference type="InterPro" id="IPR009057">
    <property type="entry name" value="Homeodomain-like_sf"/>
</dbReference>
<dbReference type="PRINTS" id="PR00032">
    <property type="entry name" value="HTHARAC"/>
</dbReference>
<dbReference type="SUPFAM" id="SSF46689">
    <property type="entry name" value="Homeodomain-like"/>
    <property type="match status" value="1"/>
</dbReference>
<dbReference type="RefSeq" id="WP_249287510.1">
    <property type="nucleotide sequence ID" value="NZ_JACRWC010000109.1"/>
</dbReference>
<evidence type="ECO:0000256" key="3">
    <source>
        <dbReference type="ARBA" id="ARBA00023163"/>
    </source>
</evidence>
<dbReference type="EMBL" id="JACRWC010000109">
    <property type="protein sequence ID" value="MBC6000190.1"/>
    <property type="molecule type" value="Genomic_DNA"/>
</dbReference>
<dbReference type="AlphaFoldDB" id="A0A923SSC1"/>
<dbReference type="Gene3D" id="1.10.10.60">
    <property type="entry name" value="Homeodomain-like"/>
    <property type="match status" value="2"/>
</dbReference>
<accession>A0A923SSC1</accession>
<dbReference type="InterPro" id="IPR018060">
    <property type="entry name" value="HTH_AraC"/>
</dbReference>
<dbReference type="Pfam" id="PF02311">
    <property type="entry name" value="AraC_binding"/>
    <property type="match status" value="1"/>
</dbReference>
<organism evidence="5 6">
    <name type="scientific">Lentihominibacter faecis</name>
    <dbReference type="NCBI Taxonomy" id="2764712"/>
    <lineage>
        <taxon>Bacteria</taxon>
        <taxon>Bacillati</taxon>
        <taxon>Bacillota</taxon>
        <taxon>Clostridia</taxon>
        <taxon>Peptostreptococcales</taxon>
        <taxon>Anaerovoracaceae</taxon>
        <taxon>Lentihominibacter</taxon>
    </lineage>
</organism>
<dbReference type="InterPro" id="IPR011051">
    <property type="entry name" value="RmlC_Cupin_sf"/>
</dbReference>
<comment type="caution">
    <text evidence="5">The sequence shown here is derived from an EMBL/GenBank/DDBJ whole genome shotgun (WGS) entry which is preliminary data.</text>
</comment>
<protein>
    <submittedName>
        <fullName evidence="5">AraC family transcriptional regulator</fullName>
    </submittedName>
</protein>
<keyword evidence="3" id="KW-0804">Transcription</keyword>
<dbReference type="GO" id="GO:0043565">
    <property type="term" value="F:sequence-specific DNA binding"/>
    <property type="evidence" value="ECO:0007669"/>
    <property type="project" value="InterPro"/>
</dbReference>
<keyword evidence="2" id="KW-0238">DNA-binding</keyword>
<keyword evidence="6" id="KW-1185">Reference proteome</keyword>
<reference evidence="5" key="1">
    <citation type="submission" date="2020-08" db="EMBL/GenBank/DDBJ databases">
        <authorList>
            <person name="Liu C."/>
            <person name="Sun Q."/>
        </authorList>
    </citation>
    <scope>NUCLEOTIDE SEQUENCE</scope>
    <source>
        <strain evidence="5">BX16</strain>
    </source>
</reference>
<dbReference type="InterPro" id="IPR020449">
    <property type="entry name" value="Tscrpt_reg_AraC-type_HTH"/>
</dbReference>
<dbReference type="Pfam" id="PF12833">
    <property type="entry name" value="HTH_18"/>
    <property type="match status" value="1"/>
</dbReference>
<dbReference type="InterPro" id="IPR014710">
    <property type="entry name" value="RmlC-like_jellyroll"/>
</dbReference>
<dbReference type="SMART" id="SM00342">
    <property type="entry name" value="HTH_ARAC"/>
    <property type="match status" value="1"/>
</dbReference>
<dbReference type="InterPro" id="IPR003313">
    <property type="entry name" value="AraC-bd"/>
</dbReference>
<dbReference type="GO" id="GO:0003700">
    <property type="term" value="F:DNA-binding transcription factor activity"/>
    <property type="evidence" value="ECO:0007669"/>
    <property type="project" value="InterPro"/>
</dbReference>
<evidence type="ECO:0000256" key="1">
    <source>
        <dbReference type="ARBA" id="ARBA00023015"/>
    </source>
</evidence>
<feature type="domain" description="HTH araC/xylS-type" evidence="4">
    <location>
        <begin position="221"/>
        <end position="318"/>
    </location>
</feature>
<dbReference type="SUPFAM" id="SSF51182">
    <property type="entry name" value="RmlC-like cupins"/>
    <property type="match status" value="1"/>
</dbReference>
<name>A0A923SSC1_9FIRM</name>
<evidence type="ECO:0000256" key="2">
    <source>
        <dbReference type="ARBA" id="ARBA00023125"/>
    </source>
</evidence>
<dbReference type="PROSITE" id="PS01124">
    <property type="entry name" value="HTH_ARAC_FAMILY_2"/>
    <property type="match status" value="1"/>
</dbReference>